<comment type="caution">
    <text evidence="3">The sequence shown here is derived from an EMBL/GenBank/DDBJ whole genome shotgun (WGS) entry which is preliminary data.</text>
</comment>
<dbReference type="AlphaFoldDB" id="A0A840PKB4"/>
<organism evidence="3 4">
    <name type="scientific">Thermocatellispora tengchongensis</name>
    <dbReference type="NCBI Taxonomy" id="1073253"/>
    <lineage>
        <taxon>Bacteria</taxon>
        <taxon>Bacillati</taxon>
        <taxon>Actinomycetota</taxon>
        <taxon>Actinomycetes</taxon>
        <taxon>Streptosporangiales</taxon>
        <taxon>Streptosporangiaceae</taxon>
        <taxon>Thermocatellispora</taxon>
    </lineage>
</organism>
<dbReference type="Gene3D" id="3.10.580.10">
    <property type="entry name" value="CBS-domain"/>
    <property type="match status" value="1"/>
</dbReference>
<dbReference type="RefSeq" id="WP_185056366.1">
    <property type="nucleotide sequence ID" value="NZ_BAABIX010000032.1"/>
</dbReference>
<dbReference type="EMBL" id="JACHGN010000030">
    <property type="protein sequence ID" value="MBB5139542.1"/>
    <property type="molecule type" value="Genomic_DNA"/>
</dbReference>
<dbReference type="InterPro" id="IPR000644">
    <property type="entry name" value="CBS_dom"/>
</dbReference>
<dbReference type="InterPro" id="IPR046342">
    <property type="entry name" value="CBS_dom_sf"/>
</dbReference>
<gene>
    <name evidence="3" type="ORF">HNP84_009305</name>
</gene>
<accession>A0A840PKB4</accession>
<keyword evidence="4" id="KW-1185">Reference proteome</keyword>
<proteinExistence type="predicted"/>
<dbReference type="PROSITE" id="PS51371">
    <property type="entry name" value="CBS"/>
    <property type="match status" value="1"/>
</dbReference>
<evidence type="ECO:0000259" key="2">
    <source>
        <dbReference type="PROSITE" id="PS51371"/>
    </source>
</evidence>
<reference evidence="3 4" key="1">
    <citation type="submission" date="2020-08" db="EMBL/GenBank/DDBJ databases">
        <title>Genomic Encyclopedia of Type Strains, Phase IV (KMG-IV): sequencing the most valuable type-strain genomes for metagenomic binning, comparative biology and taxonomic classification.</title>
        <authorList>
            <person name="Goeker M."/>
        </authorList>
    </citation>
    <scope>NUCLEOTIDE SEQUENCE [LARGE SCALE GENOMIC DNA]</scope>
    <source>
        <strain evidence="3 4">DSM 45615</strain>
    </source>
</reference>
<evidence type="ECO:0000313" key="4">
    <source>
        <dbReference type="Proteomes" id="UP000578449"/>
    </source>
</evidence>
<dbReference type="Pfam" id="PF00571">
    <property type="entry name" value="CBS"/>
    <property type="match status" value="1"/>
</dbReference>
<feature type="domain" description="CBS" evidence="2">
    <location>
        <begin position="95"/>
        <end position="148"/>
    </location>
</feature>
<keyword evidence="1" id="KW-0129">CBS domain</keyword>
<protein>
    <submittedName>
        <fullName evidence="3">CBS domain-containing protein</fullName>
    </submittedName>
</protein>
<evidence type="ECO:0000313" key="3">
    <source>
        <dbReference type="EMBL" id="MBB5139542.1"/>
    </source>
</evidence>
<name>A0A840PKB4_9ACTN</name>
<dbReference type="Proteomes" id="UP000578449">
    <property type="component" value="Unassembled WGS sequence"/>
</dbReference>
<evidence type="ECO:0000256" key="1">
    <source>
        <dbReference type="PROSITE-ProRule" id="PRU00703"/>
    </source>
</evidence>
<sequence>MRASDLVEPYPTVGIDAAAMDAARLLAEQRLVGVIVLDHDGHPFAVLPGSQLLGGIVPGYVRADPTLARVVDERHADLMCAKLADQTVRDVLPADHRPLAVVDPDATTMEIAALMAASHTPLVAVVDDGEYQGAITTSGLLRRLLAVT</sequence>
<dbReference type="CDD" id="cd17788">
    <property type="entry name" value="CBS_pair_bac"/>
    <property type="match status" value="1"/>
</dbReference>
<dbReference type="SUPFAM" id="SSF54631">
    <property type="entry name" value="CBS-domain pair"/>
    <property type="match status" value="1"/>
</dbReference>